<evidence type="ECO:0000256" key="5">
    <source>
        <dbReference type="ARBA" id="ARBA00049244"/>
    </source>
</evidence>
<dbReference type="InterPro" id="IPR001126">
    <property type="entry name" value="UmuC"/>
</dbReference>
<evidence type="ECO:0000313" key="10">
    <source>
        <dbReference type="Proteomes" id="UP001524547"/>
    </source>
</evidence>
<feature type="domain" description="DNA polymerase Y-family little finger" evidence="8">
    <location>
        <begin position="211"/>
        <end position="312"/>
    </location>
</feature>
<dbReference type="InterPro" id="IPR050356">
    <property type="entry name" value="SulA_CellDiv_inhibitor"/>
</dbReference>
<sequence>MAQAGGKRLVEATCQLARRAGLQPGITVALAQASLPGLRCYPADPGRDVAALRELAAWCGRFTPSTRALPPDGIWLDLTGCAGLFGGEPALLDELHRGLAAEGHAGRIAVAPTPGAAWAMAHHGDQAIARVSMAGLSGCLSPLPVEALRLSEPDLVTLHRFGLHRIADLAALPRGALTRRLGMQPLRRLDQATGRIAEPIEPEPPPSSLEERRVFAEPIGTPDSLRAAIAILVDALCRRLEAGQSGVRRTMLGFGRVDDSWTWLAASLSRPSRDAAHLTRLLGERLEQVDPGEGVERMRLVALVVETLRAAQERLPQATSREIGPGGIGGREIVPRNIVHGNGPSGNVPQGGIEEAARELSALIDTLENRLGAGRLWRAHPMESDVPERSVRRVPPLDPGGNRNNAARLTAGPDPAGASPPVNAAPVNAVDWRRHSWQADGGWPSMLPRPVRLFDPPQPVQVMSELPDHPPLFFVWRRHRHQVRRAAGPERISGEWWRRDGEVHAMRDYFRIEDEHGCRFWLFRRGDGCDPATGRMDWFLHGLF</sequence>
<reference evidence="9 10" key="1">
    <citation type="submission" date="2022-06" db="EMBL/GenBank/DDBJ databases">
        <title>Rhizosaccharibacter gen. nov. sp. nov. KSS12, endophytic bacteria isolated from sugarcane.</title>
        <authorList>
            <person name="Pitiwittayakul N."/>
        </authorList>
    </citation>
    <scope>NUCLEOTIDE SEQUENCE [LARGE SCALE GENOMIC DNA]</scope>
    <source>
        <strain evidence="9 10">KSS12</strain>
    </source>
</reference>
<gene>
    <name evidence="9" type="ORF">NFI88_10975</name>
</gene>
<keyword evidence="3" id="KW-0227">DNA damage</keyword>
<dbReference type="EMBL" id="JAMZEJ010000006">
    <property type="protein sequence ID" value="MCQ8241361.1"/>
    <property type="molecule type" value="Genomic_DNA"/>
</dbReference>
<comment type="caution">
    <text evidence="9">The sequence shown here is derived from an EMBL/GenBank/DDBJ whole genome shotgun (WGS) entry which is preliminary data.</text>
</comment>
<evidence type="ECO:0000313" key="9">
    <source>
        <dbReference type="EMBL" id="MCQ8241361.1"/>
    </source>
</evidence>
<keyword evidence="10" id="KW-1185">Reference proteome</keyword>
<feature type="domain" description="UmuC" evidence="7">
    <location>
        <begin position="6"/>
        <end position="119"/>
    </location>
</feature>
<name>A0ABT1VYE2_9PROT</name>
<dbReference type="CDD" id="cd03468">
    <property type="entry name" value="PolY_like"/>
    <property type="match status" value="1"/>
</dbReference>
<dbReference type="Proteomes" id="UP001524547">
    <property type="component" value="Unassembled WGS sequence"/>
</dbReference>
<evidence type="ECO:0000256" key="4">
    <source>
        <dbReference type="ARBA" id="ARBA00025589"/>
    </source>
</evidence>
<comment type="catalytic activity">
    <reaction evidence="5">
        <text>DNA(n) + a 2'-deoxyribonucleoside 5'-triphosphate = DNA(n+1) + diphosphate</text>
        <dbReference type="Rhea" id="RHEA:22508"/>
        <dbReference type="Rhea" id="RHEA-COMP:17339"/>
        <dbReference type="Rhea" id="RHEA-COMP:17340"/>
        <dbReference type="ChEBI" id="CHEBI:33019"/>
        <dbReference type="ChEBI" id="CHEBI:61560"/>
        <dbReference type="ChEBI" id="CHEBI:173112"/>
        <dbReference type="EC" id="2.7.7.7"/>
    </reaction>
</comment>
<protein>
    <recommendedName>
        <fullName evidence="2">DNA-directed DNA polymerase</fullName>
        <ecNumber evidence="2">2.7.7.7</ecNumber>
    </recommendedName>
</protein>
<evidence type="ECO:0000256" key="2">
    <source>
        <dbReference type="ARBA" id="ARBA00012417"/>
    </source>
</evidence>
<dbReference type="PANTHER" id="PTHR35369:SF2">
    <property type="entry name" value="BLR3025 PROTEIN"/>
    <property type="match status" value="1"/>
</dbReference>
<evidence type="ECO:0000256" key="3">
    <source>
        <dbReference type="ARBA" id="ARBA00022763"/>
    </source>
</evidence>
<dbReference type="Pfam" id="PF11799">
    <property type="entry name" value="IMS_C"/>
    <property type="match status" value="1"/>
</dbReference>
<organism evidence="9 10">
    <name type="scientific">Rhizosaccharibacter radicis</name>
    <dbReference type="NCBI Taxonomy" id="2782605"/>
    <lineage>
        <taxon>Bacteria</taxon>
        <taxon>Pseudomonadati</taxon>
        <taxon>Pseudomonadota</taxon>
        <taxon>Alphaproteobacteria</taxon>
        <taxon>Acetobacterales</taxon>
        <taxon>Acetobacteraceae</taxon>
        <taxon>Rhizosaccharibacter</taxon>
    </lineage>
</organism>
<comment type="function">
    <text evidence="4">Poorly processive, error-prone DNA polymerase involved in untargeted mutagenesis. Copies undamaged DNA at stalled replication forks, which arise in vivo from mismatched or misaligned primer ends. These misaligned primers can be extended by PolIV. Exhibits no 3'-5' exonuclease (proofreading) activity. May be involved in translesional synthesis, in conjunction with the beta clamp from PolIII.</text>
</comment>
<dbReference type="EC" id="2.7.7.7" evidence="2"/>
<dbReference type="PANTHER" id="PTHR35369">
    <property type="entry name" value="BLR3025 PROTEIN-RELATED"/>
    <property type="match status" value="1"/>
</dbReference>
<evidence type="ECO:0000256" key="6">
    <source>
        <dbReference type="SAM" id="MobiDB-lite"/>
    </source>
</evidence>
<dbReference type="SUPFAM" id="SSF56672">
    <property type="entry name" value="DNA/RNA polymerases"/>
    <property type="match status" value="1"/>
</dbReference>
<evidence type="ECO:0000256" key="1">
    <source>
        <dbReference type="ARBA" id="ARBA00011245"/>
    </source>
</evidence>
<comment type="subunit">
    <text evidence="1">Monomer.</text>
</comment>
<proteinExistence type="predicted"/>
<accession>A0ABT1VYE2</accession>
<evidence type="ECO:0000259" key="7">
    <source>
        <dbReference type="Pfam" id="PF00817"/>
    </source>
</evidence>
<dbReference type="InterPro" id="IPR017961">
    <property type="entry name" value="DNA_pol_Y-fam_little_finger"/>
</dbReference>
<dbReference type="Pfam" id="PF00817">
    <property type="entry name" value="IMS"/>
    <property type="match status" value="1"/>
</dbReference>
<dbReference type="InterPro" id="IPR043502">
    <property type="entry name" value="DNA/RNA_pol_sf"/>
</dbReference>
<feature type="region of interest" description="Disordered" evidence="6">
    <location>
        <begin position="383"/>
        <end position="423"/>
    </location>
</feature>
<evidence type="ECO:0000259" key="8">
    <source>
        <dbReference type="Pfam" id="PF11799"/>
    </source>
</evidence>